<dbReference type="RefSeq" id="WP_253239008.1">
    <property type="nucleotide sequence ID" value="NZ_JAMYJR010000021.1"/>
</dbReference>
<proteinExistence type="predicted"/>
<protein>
    <submittedName>
        <fullName evidence="2">PilN domain-containing protein</fullName>
    </submittedName>
</protein>
<gene>
    <name evidence="2" type="ORF">M1L60_20225</name>
</gene>
<feature type="transmembrane region" description="Helical" evidence="1">
    <location>
        <begin position="46"/>
        <end position="65"/>
    </location>
</feature>
<sequence>MTTTQTALMPVDPAVSPAQAARILTIRANLLPEEIRAGRSARRTRFALIGAVVAVIAGLGGWYAYAVHQVDTAHDNLTMATDQVRRVQNEKKKYSGVTATINDVKTVQNDLKSLLATDLPWATTMDRLRSDAKATDVVIDGLSGTMADGAATTPATGATSAAVATFSITGTAPDKKHVAEYLDRLATMPGFTDPYLVTTAQEDTTKVTYSLTVKVTSAALCGRFTTACKTGGN</sequence>
<name>A0ABT1DQ10_9ACTN</name>
<keyword evidence="1" id="KW-0812">Transmembrane</keyword>
<accession>A0ABT1DQ10</accession>
<reference evidence="2 3" key="1">
    <citation type="submission" date="2022-06" db="EMBL/GenBank/DDBJ databases">
        <title>New Species of the Genus Actinoplanes, ActinopZanes ferrugineus.</title>
        <authorList>
            <person name="Ding P."/>
        </authorList>
    </citation>
    <scope>NUCLEOTIDE SEQUENCE [LARGE SCALE GENOMIC DNA]</scope>
    <source>
        <strain evidence="2 3">TRM88003</strain>
    </source>
</reference>
<keyword evidence="1" id="KW-0472">Membrane</keyword>
<dbReference type="Proteomes" id="UP001523369">
    <property type="component" value="Unassembled WGS sequence"/>
</dbReference>
<organism evidence="2 3">
    <name type="scientific">Paractinoplanes aksuensis</name>
    <dbReference type="NCBI Taxonomy" id="2939490"/>
    <lineage>
        <taxon>Bacteria</taxon>
        <taxon>Bacillati</taxon>
        <taxon>Actinomycetota</taxon>
        <taxon>Actinomycetes</taxon>
        <taxon>Micromonosporales</taxon>
        <taxon>Micromonosporaceae</taxon>
        <taxon>Paractinoplanes</taxon>
    </lineage>
</organism>
<dbReference type="EMBL" id="JAMYJR010000021">
    <property type="protein sequence ID" value="MCO8272926.1"/>
    <property type="molecule type" value="Genomic_DNA"/>
</dbReference>
<dbReference type="InterPro" id="IPR007813">
    <property type="entry name" value="PilN"/>
</dbReference>
<evidence type="ECO:0000313" key="2">
    <source>
        <dbReference type="EMBL" id="MCO8272926.1"/>
    </source>
</evidence>
<keyword evidence="3" id="KW-1185">Reference proteome</keyword>
<evidence type="ECO:0000256" key="1">
    <source>
        <dbReference type="SAM" id="Phobius"/>
    </source>
</evidence>
<keyword evidence="1" id="KW-1133">Transmembrane helix</keyword>
<comment type="caution">
    <text evidence="2">The sequence shown here is derived from an EMBL/GenBank/DDBJ whole genome shotgun (WGS) entry which is preliminary data.</text>
</comment>
<evidence type="ECO:0000313" key="3">
    <source>
        <dbReference type="Proteomes" id="UP001523369"/>
    </source>
</evidence>
<dbReference type="Pfam" id="PF05137">
    <property type="entry name" value="PilN"/>
    <property type="match status" value="1"/>
</dbReference>